<accession>A0ABS0TTM0</accession>
<dbReference type="Pfam" id="PF09614">
    <property type="entry name" value="Cas_Csy2"/>
    <property type="match status" value="1"/>
</dbReference>
<dbReference type="CDD" id="cd09736">
    <property type="entry name" value="Csy2_I-F"/>
    <property type="match status" value="1"/>
</dbReference>
<comment type="caution">
    <text evidence="1">The sequence shown here is derived from an EMBL/GenBank/DDBJ whole genome shotgun (WGS) entry which is preliminary data.</text>
</comment>
<dbReference type="EMBL" id="JAEHSL010000011">
    <property type="protein sequence ID" value="MBI6181703.1"/>
    <property type="molecule type" value="Genomic_DNA"/>
</dbReference>
<dbReference type="Proteomes" id="UP000639004">
    <property type="component" value="Unassembled WGS sequence"/>
</dbReference>
<gene>
    <name evidence="1" type="primary">csy2</name>
    <name evidence="1" type="ORF">JEQ07_15025</name>
</gene>
<protein>
    <submittedName>
        <fullName evidence="1">Type I-F CRISPR-associated protein Csy2</fullName>
    </submittedName>
</protein>
<organism evidence="1 2">
    <name type="scientific">Serratia proteamaculans</name>
    <dbReference type="NCBI Taxonomy" id="28151"/>
    <lineage>
        <taxon>Bacteria</taxon>
        <taxon>Pseudomonadati</taxon>
        <taxon>Pseudomonadota</taxon>
        <taxon>Gammaproteobacteria</taxon>
        <taxon>Enterobacterales</taxon>
        <taxon>Yersiniaceae</taxon>
        <taxon>Serratia</taxon>
    </lineage>
</organism>
<name>A0ABS0TTM0_SERPR</name>
<proteinExistence type="predicted"/>
<evidence type="ECO:0000313" key="2">
    <source>
        <dbReference type="Proteomes" id="UP000639004"/>
    </source>
</evidence>
<keyword evidence="2" id="KW-1185">Reference proteome</keyword>
<sequence>MGALIVLRHVRVENANAIAGLTYGFPAITHFLGYTHALSRKLQQSHGLTLTGCGVICHQHQIHAYSSGHDYAFALTRNPLTKEAKTAAFNEEGRMHMTVSLLIECHGAIDNGDEGARALETHLADLCPAQRLAGGVITDIGAIKVMGTPEKSEDLRKLMRRLLPGFALLDRSELLANYYQTLRERNPQAGLLDAWLDFAAVKYQPVSEQEPQWHYVPKPASGYLVPMQTGYRGISSLYAPGDVAKTRDPSTPFRFAEPVYGIGEWRSLHRITDLNQLLWQYHHQGDDYLCRSAVPAAIETYEFNDEE</sequence>
<evidence type="ECO:0000313" key="1">
    <source>
        <dbReference type="EMBL" id="MBI6181703.1"/>
    </source>
</evidence>
<dbReference type="RefSeq" id="WP_129937488.1">
    <property type="nucleotide sequence ID" value="NZ_CAMITK010000002.1"/>
</dbReference>
<dbReference type="NCBIfam" id="TIGR02565">
    <property type="entry name" value="cas_Csy2"/>
    <property type="match status" value="1"/>
</dbReference>
<reference evidence="1 2" key="1">
    <citation type="submission" date="2020-12" db="EMBL/GenBank/DDBJ databases">
        <title>Enhanced detection system for hospital associated transmission using whole genome sequencing surveillance.</title>
        <authorList>
            <person name="Harrison L.H."/>
            <person name="Van Tyne D."/>
            <person name="Marsh J.W."/>
            <person name="Griffith M.P."/>
            <person name="Snyder D.J."/>
            <person name="Cooper V.S."/>
            <person name="Mustapha M."/>
        </authorList>
    </citation>
    <scope>NUCLEOTIDE SEQUENCE [LARGE SCALE GENOMIC DNA]</scope>
    <source>
        <strain evidence="1 2">SER00238</strain>
    </source>
</reference>
<dbReference type="InterPro" id="IPR013398">
    <property type="entry name" value="CRISPR-assoc_prot_Csy2"/>
</dbReference>